<dbReference type="Pfam" id="PF12833">
    <property type="entry name" value="HTH_18"/>
    <property type="match status" value="1"/>
</dbReference>
<dbReference type="InterPro" id="IPR020449">
    <property type="entry name" value="Tscrpt_reg_AraC-type_HTH"/>
</dbReference>
<dbReference type="PROSITE" id="PS01124">
    <property type="entry name" value="HTH_ARAC_FAMILY_2"/>
    <property type="match status" value="1"/>
</dbReference>
<evidence type="ECO:0000256" key="3">
    <source>
        <dbReference type="ARBA" id="ARBA00023163"/>
    </source>
</evidence>
<keyword evidence="6" id="KW-1185">Reference proteome</keyword>
<gene>
    <name evidence="5" type="ORF">GCM10011379_32540</name>
</gene>
<evidence type="ECO:0000256" key="1">
    <source>
        <dbReference type="ARBA" id="ARBA00023015"/>
    </source>
</evidence>
<dbReference type="InterPro" id="IPR009057">
    <property type="entry name" value="Homeodomain-like_sf"/>
</dbReference>
<proteinExistence type="predicted"/>
<dbReference type="GO" id="GO:0003700">
    <property type="term" value="F:DNA-binding transcription factor activity"/>
    <property type="evidence" value="ECO:0007669"/>
    <property type="project" value="InterPro"/>
</dbReference>
<protein>
    <submittedName>
        <fullName evidence="5">AraC family transcriptional regulator</fullName>
    </submittedName>
</protein>
<feature type="domain" description="HTH araC/xylS-type" evidence="4">
    <location>
        <begin position="196"/>
        <end position="301"/>
    </location>
</feature>
<dbReference type="RefSeq" id="WP_188954119.1">
    <property type="nucleotide sequence ID" value="NZ_BMIB01000003.1"/>
</dbReference>
<dbReference type="AlphaFoldDB" id="A0A917J078"/>
<dbReference type="SMART" id="SM00342">
    <property type="entry name" value="HTH_ARAC"/>
    <property type="match status" value="1"/>
</dbReference>
<evidence type="ECO:0000313" key="6">
    <source>
        <dbReference type="Proteomes" id="UP000627292"/>
    </source>
</evidence>
<comment type="caution">
    <text evidence="5">The sequence shown here is derived from an EMBL/GenBank/DDBJ whole genome shotgun (WGS) entry which is preliminary data.</text>
</comment>
<dbReference type="SUPFAM" id="SSF46689">
    <property type="entry name" value="Homeodomain-like"/>
    <property type="match status" value="1"/>
</dbReference>
<name>A0A917J078_9BACT</name>
<evidence type="ECO:0000256" key="2">
    <source>
        <dbReference type="ARBA" id="ARBA00023125"/>
    </source>
</evidence>
<dbReference type="PANTHER" id="PTHR43280">
    <property type="entry name" value="ARAC-FAMILY TRANSCRIPTIONAL REGULATOR"/>
    <property type="match status" value="1"/>
</dbReference>
<dbReference type="GO" id="GO:0043565">
    <property type="term" value="F:sequence-specific DNA binding"/>
    <property type="evidence" value="ECO:0007669"/>
    <property type="project" value="InterPro"/>
</dbReference>
<dbReference type="PRINTS" id="PR00032">
    <property type="entry name" value="HTHARAC"/>
</dbReference>
<dbReference type="EMBL" id="BMIB01000003">
    <property type="protein sequence ID" value="GGH72292.1"/>
    <property type="molecule type" value="Genomic_DNA"/>
</dbReference>
<sequence length="303" mass="34900">MNNNIIRISSIAEGHKAQQLPPPAHPLISIVNCEDMNPRAVGNPGVRVLLDLYTISIKTNCNKIPYGHQQYDFEAGMMAFMAPNQLLGTRDVSDPQPKGWMMFIHPDFFWNTPLAEKIRQYEFFDYAVNEALFLSEKEQALINGIFDNIRLEYHSNIDKFSKQIMISHLENLLSYADRFYNRQFITREKSSHQLLDKLNKLLLDYFNSDDLAIKGLPTVQLISEALNVSPGYLRGLLKALTGQSTQQHIHDKLIEKAKEKLSTTRLSVSEIAYELGFEHMQSFSKLFKQKTRQSPLEFRALFN</sequence>
<dbReference type="InterPro" id="IPR018060">
    <property type="entry name" value="HTH_AraC"/>
</dbReference>
<reference evidence="5" key="1">
    <citation type="journal article" date="2014" name="Int. J. Syst. Evol. Microbiol.">
        <title>Complete genome sequence of Corynebacterium casei LMG S-19264T (=DSM 44701T), isolated from a smear-ripened cheese.</title>
        <authorList>
            <consortium name="US DOE Joint Genome Institute (JGI-PGF)"/>
            <person name="Walter F."/>
            <person name="Albersmeier A."/>
            <person name="Kalinowski J."/>
            <person name="Ruckert C."/>
        </authorList>
    </citation>
    <scope>NUCLEOTIDE SEQUENCE</scope>
    <source>
        <strain evidence="5">CGMCC 1.15290</strain>
    </source>
</reference>
<dbReference type="PANTHER" id="PTHR43280:SF32">
    <property type="entry name" value="TRANSCRIPTIONAL REGULATORY PROTEIN"/>
    <property type="match status" value="1"/>
</dbReference>
<keyword evidence="3" id="KW-0804">Transcription</keyword>
<reference evidence="5" key="2">
    <citation type="submission" date="2020-09" db="EMBL/GenBank/DDBJ databases">
        <authorList>
            <person name="Sun Q."/>
            <person name="Zhou Y."/>
        </authorList>
    </citation>
    <scope>NUCLEOTIDE SEQUENCE</scope>
    <source>
        <strain evidence="5">CGMCC 1.15290</strain>
    </source>
</reference>
<keyword evidence="1" id="KW-0805">Transcription regulation</keyword>
<evidence type="ECO:0000259" key="4">
    <source>
        <dbReference type="PROSITE" id="PS01124"/>
    </source>
</evidence>
<accession>A0A917J078</accession>
<keyword evidence="2" id="KW-0238">DNA-binding</keyword>
<organism evidence="5 6">
    <name type="scientific">Filimonas zeae</name>
    <dbReference type="NCBI Taxonomy" id="1737353"/>
    <lineage>
        <taxon>Bacteria</taxon>
        <taxon>Pseudomonadati</taxon>
        <taxon>Bacteroidota</taxon>
        <taxon>Chitinophagia</taxon>
        <taxon>Chitinophagales</taxon>
        <taxon>Chitinophagaceae</taxon>
        <taxon>Filimonas</taxon>
    </lineage>
</organism>
<evidence type="ECO:0000313" key="5">
    <source>
        <dbReference type="EMBL" id="GGH72292.1"/>
    </source>
</evidence>
<dbReference type="Gene3D" id="1.10.10.60">
    <property type="entry name" value="Homeodomain-like"/>
    <property type="match status" value="1"/>
</dbReference>
<dbReference type="Proteomes" id="UP000627292">
    <property type="component" value="Unassembled WGS sequence"/>
</dbReference>